<dbReference type="AlphaFoldDB" id="A0A2W4C509"/>
<feature type="domain" description="PAC" evidence="8">
    <location>
        <begin position="130"/>
        <end position="181"/>
    </location>
</feature>
<dbReference type="Gene3D" id="3.30.450.20">
    <property type="entry name" value="PAS domain"/>
    <property type="match status" value="2"/>
</dbReference>
<proteinExistence type="predicted"/>
<dbReference type="CDD" id="cd00082">
    <property type="entry name" value="HisKA"/>
    <property type="match status" value="1"/>
</dbReference>
<accession>A0A2W4C509</accession>
<dbReference type="CDD" id="cd00130">
    <property type="entry name" value="PAS"/>
    <property type="match status" value="1"/>
</dbReference>
<sequence length="445" mass="49628">MVIAVNEAQSLVEQRRHAAQLDKRVAQWTEELAATNHALAEEIAERKRAENDLRRSAAFLAQAQRLTRTGSTWWNVSTGEIVWSEETYRVIEYPNTMKATAEMTMNRCHPQDSARVGAIISPAATLGTDVDLEHRLVMPDGRVKHVHVVLHNVGSATDTPEFLGAATEITERRTFEERLRRSEMLLAEGERIGLTGTFSWQVDTDEQLFFDQFKRIFEFIGDAPVTFDDIARHVHPEDQFLLAEKIAEVRRWEASPDHEIRLLDEGGGVKFLRVLGQIIRHEDGRVECIGSVQDITRRRAEQALDAVRSELNYVTRMMSLGALTASIAHEVNQPLSRIITNAGTCPKMLASAPRTSRSSSRRRGVPCVMATGQRKSSLIFEPCLGGGHPSFTKHEGMGIGLSVSRSIGESPGAKSGPRLTRVQQRQWSSGCRRPLPLTPNCPAIN</sequence>
<keyword evidence="5" id="KW-0418">Kinase</keyword>
<dbReference type="PROSITE" id="PS50113">
    <property type="entry name" value="PAC"/>
    <property type="match status" value="1"/>
</dbReference>
<dbReference type="GO" id="GO:0000155">
    <property type="term" value="F:phosphorelay sensor kinase activity"/>
    <property type="evidence" value="ECO:0007669"/>
    <property type="project" value="InterPro"/>
</dbReference>
<comment type="caution">
    <text evidence="9">The sequence shown here is derived from an EMBL/GenBank/DDBJ whole genome shotgun (WGS) entry which is preliminary data.</text>
</comment>
<dbReference type="PANTHER" id="PTHR43304">
    <property type="entry name" value="PHYTOCHROME-LIKE PROTEIN CPH1"/>
    <property type="match status" value="1"/>
</dbReference>
<evidence type="ECO:0000256" key="7">
    <source>
        <dbReference type="SAM" id="MobiDB-lite"/>
    </source>
</evidence>
<dbReference type="InterPro" id="IPR000700">
    <property type="entry name" value="PAS-assoc_C"/>
</dbReference>
<dbReference type="InterPro" id="IPR035965">
    <property type="entry name" value="PAS-like_dom_sf"/>
</dbReference>
<feature type="coiled-coil region" evidence="6">
    <location>
        <begin position="11"/>
        <end position="52"/>
    </location>
</feature>
<feature type="region of interest" description="Disordered" evidence="7">
    <location>
        <begin position="404"/>
        <end position="445"/>
    </location>
</feature>
<dbReference type="Gene3D" id="1.10.287.130">
    <property type="match status" value="1"/>
</dbReference>
<evidence type="ECO:0000256" key="4">
    <source>
        <dbReference type="ARBA" id="ARBA00022679"/>
    </source>
</evidence>
<gene>
    <name evidence="9" type="ORF">CPY51_28245</name>
</gene>
<reference evidence="9 10" key="1">
    <citation type="journal article" date="2018" name="Sci. Rep.">
        <title>Rhizobium tumorigenes sp. nov., a novel plant tumorigenic bacterium isolated from cane gall tumors on thornless blackberry.</title>
        <authorList>
            <person name="Kuzmanovi N."/>
            <person name="Smalla K."/>
            <person name="Gronow S."/>
            <person name="PuBawska J."/>
        </authorList>
    </citation>
    <scope>NUCLEOTIDE SEQUENCE [LARGE SCALE GENOMIC DNA]</scope>
    <source>
        <strain evidence="9 10">CCBAU 85046</strain>
    </source>
</reference>
<evidence type="ECO:0000256" key="5">
    <source>
        <dbReference type="ARBA" id="ARBA00022777"/>
    </source>
</evidence>
<evidence type="ECO:0000256" key="3">
    <source>
        <dbReference type="ARBA" id="ARBA00022553"/>
    </source>
</evidence>
<dbReference type="InterPro" id="IPR013655">
    <property type="entry name" value="PAS_fold_3"/>
</dbReference>
<evidence type="ECO:0000259" key="8">
    <source>
        <dbReference type="PROSITE" id="PS50113"/>
    </source>
</evidence>
<evidence type="ECO:0000313" key="10">
    <source>
        <dbReference type="Proteomes" id="UP000248925"/>
    </source>
</evidence>
<evidence type="ECO:0000256" key="2">
    <source>
        <dbReference type="ARBA" id="ARBA00012438"/>
    </source>
</evidence>
<keyword evidence="4" id="KW-0808">Transferase</keyword>
<dbReference type="InterPro" id="IPR003661">
    <property type="entry name" value="HisK_dim/P_dom"/>
</dbReference>
<dbReference type="SMART" id="SM00086">
    <property type="entry name" value="PAC"/>
    <property type="match status" value="2"/>
</dbReference>
<dbReference type="InterPro" id="IPR000014">
    <property type="entry name" value="PAS"/>
</dbReference>
<evidence type="ECO:0000256" key="1">
    <source>
        <dbReference type="ARBA" id="ARBA00000085"/>
    </source>
</evidence>
<dbReference type="Proteomes" id="UP000248925">
    <property type="component" value="Unassembled WGS sequence"/>
</dbReference>
<comment type="catalytic activity">
    <reaction evidence="1">
        <text>ATP + protein L-histidine = ADP + protein N-phospho-L-histidine.</text>
        <dbReference type="EC" id="2.7.13.3"/>
    </reaction>
</comment>
<evidence type="ECO:0000313" key="9">
    <source>
        <dbReference type="EMBL" id="PZM08662.1"/>
    </source>
</evidence>
<dbReference type="SUPFAM" id="SSF55785">
    <property type="entry name" value="PYP-like sensor domain (PAS domain)"/>
    <property type="match status" value="2"/>
</dbReference>
<name>A0A2W4C509_9HYPH</name>
<keyword evidence="6" id="KW-0175">Coiled coil</keyword>
<dbReference type="Pfam" id="PF08447">
    <property type="entry name" value="PAS_3"/>
    <property type="match status" value="1"/>
</dbReference>
<dbReference type="PANTHER" id="PTHR43304:SF1">
    <property type="entry name" value="PAC DOMAIN-CONTAINING PROTEIN"/>
    <property type="match status" value="1"/>
</dbReference>
<dbReference type="InterPro" id="IPR052162">
    <property type="entry name" value="Sensor_kinase/Photoreceptor"/>
</dbReference>
<dbReference type="InterPro" id="IPR001610">
    <property type="entry name" value="PAC"/>
</dbReference>
<dbReference type="EMBL" id="PCDP01000067">
    <property type="protein sequence ID" value="PZM08662.1"/>
    <property type="molecule type" value="Genomic_DNA"/>
</dbReference>
<dbReference type="EC" id="2.7.13.3" evidence="2"/>
<evidence type="ECO:0000256" key="6">
    <source>
        <dbReference type="SAM" id="Coils"/>
    </source>
</evidence>
<organism evidence="9 10">
    <name type="scientific">Rhizobium tubonense</name>
    <dbReference type="NCBI Taxonomy" id="484088"/>
    <lineage>
        <taxon>Bacteria</taxon>
        <taxon>Pseudomonadati</taxon>
        <taxon>Pseudomonadota</taxon>
        <taxon>Alphaproteobacteria</taxon>
        <taxon>Hyphomicrobiales</taxon>
        <taxon>Rhizobiaceae</taxon>
        <taxon>Rhizobium/Agrobacterium group</taxon>
        <taxon>Rhizobium</taxon>
    </lineage>
</organism>
<protein>
    <recommendedName>
        <fullName evidence="2">histidine kinase</fullName>
        <ecNumber evidence="2">2.7.13.3</ecNumber>
    </recommendedName>
</protein>
<keyword evidence="3" id="KW-0597">Phosphoprotein</keyword>
<keyword evidence="10" id="KW-1185">Reference proteome</keyword>